<protein>
    <submittedName>
        <fullName evidence="9">ABC transporter B family member</fullName>
    </submittedName>
</protein>
<reference evidence="9 10" key="1">
    <citation type="journal article" date="2018" name="Front. Plant Sci.">
        <title>Red Clover (Trifolium pratense) and Zigzag Clover (T. medium) - A Picture of Genomic Similarities and Differences.</title>
        <authorList>
            <person name="Dluhosova J."/>
            <person name="Istvanek J."/>
            <person name="Nedelnik J."/>
            <person name="Repkova J."/>
        </authorList>
    </citation>
    <scope>NUCLEOTIDE SEQUENCE [LARGE SCALE GENOMIC DNA]</scope>
    <source>
        <strain evidence="10">cv. 10/8</strain>
        <tissue evidence="9">Leaf</tissue>
    </source>
</reference>
<evidence type="ECO:0000256" key="2">
    <source>
        <dbReference type="ARBA" id="ARBA00022448"/>
    </source>
</evidence>
<name>A0A392U8A7_9FABA</name>
<keyword evidence="7" id="KW-0325">Glycoprotein</keyword>
<dbReference type="SUPFAM" id="SSF90123">
    <property type="entry name" value="ABC transporter transmembrane region"/>
    <property type="match status" value="1"/>
</dbReference>
<evidence type="ECO:0000313" key="9">
    <source>
        <dbReference type="EMBL" id="MCI69067.1"/>
    </source>
</evidence>
<dbReference type="InterPro" id="IPR036640">
    <property type="entry name" value="ABC1_TM_sf"/>
</dbReference>
<dbReference type="Proteomes" id="UP000265520">
    <property type="component" value="Unassembled WGS sequence"/>
</dbReference>
<dbReference type="PANTHER" id="PTHR45136:SF2">
    <property type="entry name" value="ABC TRANSPORTER DOMAIN-CONTAINING PROTEIN"/>
    <property type="match status" value="1"/>
</dbReference>
<evidence type="ECO:0000256" key="1">
    <source>
        <dbReference type="ARBA" id="ARBA00007577"/>
    </source>
</evidence>
<dbReference type="GO" id="GO:0005524">
    <property type="term" value="F:ATP binding"/>
    <property type="evidence" value="ECO:0007669"/>
    <property type="project" value="InterPro"/>
</dbReference>
<comment type="caution">
    <text evidence="9">The sequence shown here is derived from an EMBL/GenBank/DDBJ whole genome shotgun (WGS) entry which is preliminary data.</text>
</comment>
<feature type="non-terminal residue" evidence="9">
    <location>
        <position position="66"/>
    </location>
</feature>
<organism evidence="9 10">
    <name type="scientific">Trifolium medium</name>
    <dbReference type="NCBI Taxonomy" id="97028"/>
    <lineage>
        <taxon>Eukaryota</taxon>
        <taxon>Viridiplantae</taxon>
        <taxon>Streptophyta</taxon>
        <taxon>Embryophyta</taxon>
        <taxon>Tracheophyta</taxon>
        <taxon>Spermatophyta</taxon>
        <taxon>Magnoliopsida</taxon>
        <taxon>eudicotyledons</taxon>
        <taxon>Gunneridae</taxon>
        <taxon>Pentapetalae</taxon>
        <taxon>rosids</taxon>
        <taxon>fabids</taxon>
        <taxon>Fabales</taxon>
        <taxon>Fabaceae</taxon>
        <taxon>Papilionoideae</taxon>
        <taxon>50 kb inversion clade</taxon>
        <taxon>NPAAA clade</taxon>
        <taxon>Hologalegina</taxon>
        <taxon>IRL clade</taxon>
        <taxon>Trifolieae</taxon>
        <taxon>Trifolium</taxon>
    </lineage>
</organism>
<dbReference type="Pfam" id="PF00664">
    <property type="entry name" value="ABC_membrane"/>
    <property type="match status" value="1"/>
</dbReference>
<keyword evidence="3" id="KW-0812">Transmembrane</keyword>
<keyword evidence="5" id="KW-1133">Transmembrane helix</keyword>
<dbReference type="PANTHER" id="PTHR45136">
    <property type="entry name" value="ABC TRANSPORTER DOMAIN-CONTAINING PROTEIN"/>
    <property type="match status" value="1"/>
</dbReference>
<evidence type="ECO:0000313" key="10">
    <source>
        <dbReference type="Proteomes" id="UP000265520"/>
    </source>
</evidence>
<evidence type="ECO:0000256" key="7">
    <source>
        <dbReference type="ARBA" id="ARBA00023180"/>
    </source>
</evidence>
<keyword evidence="6" id="KW-0472">Membrane</keyword>
<keyword evidence="2" id="KW-0813">Transport</keyword>
<evidence type="ECO:0000256" key="3">
    <source>
        <dbReference type="ARBA" id="ARBA00022692"/>
    </source>
</evidence>
<dbReference type="GO" id="GO:0016020">
    <property type="term" value="C:membrane"/>
    <property type="evidence" value="ECO:0007669"/>
    <property type="project" value="InterPro"/>
</dbReference>
<accession>A0A392U8A7</accession>
<keyword evidence="4" id="KW-0677">Repeat</keyword>
<dbReference type="AlphaFoldDB" id="A0A392U8A7"/>
<evidence type="ECO:0000256" key="5">
    <source>
        <dbReference type="ARBA" id="ARBA00022989"/>
    </source>
</evidence>
<comment type="similarity">
    <text evidence="1">Belongs to the ABC transporter superfamily. ABCB family. Multidrug resistance exporter (TC 3.A.1.201) subfamily.</text>
</comment>
<evidence type="ECO:0000259" key="8">
    <source>
        <dbReference type="PROSITE" id="PS50929"/>
    </source>
</evidence>
<evidence type="ECO:0000256" key="6">
    <source>
        <dbReference type="ARBA" id="ARBA00023136"/>
    </source>
</evidence>
<dbReference type="GO" id="GO:0140359">
    <property type="term" value="F:ABC-type transporter activity"/>
    <property type="evidence" value="ECO:0007669"/>
    <property type="project" value="InterPro"/>
</dbReference>
<feature type="domain" description="ABC transmembrane type-1" evidence="8">
    <location>
        <begin position="1"/>
        <end position="66"/>
    </location>
</feature>
<dbReference type="InterPro" id="IPR011527">
    <property type="entry name" value="ABC1_TM_dom"/>
</dbReference>
<proteinExistence type="inferred from homology"/>
<dbReference type="PROSITE" id="PS50929">
    <property type="entry name" value="ABC_TM1F"/>
    <property type="match status" value="1"/>
</dbReference>
<dbReference type="Gene3D" id="1.20.1560.10">
    <property type="entry name" value="ABC transporter type 1, transmembrane domain"/>
    <property type="match status" value="1"/>
</dbReference>
<keyword evidence="10" id="KW-1185">Reference proteome</keyword>
<dbReference type="EMBL" id="LXQA010748522">
    <property type="protein sequence ID" value="MCI69067.1"/>
    <property type="molecule type" value="Genomic_DNA"/>
</dbReference>
<evidence type="ECO:0000256" key="4">
    <source>
        <dbReference type="ARBA" id="ARBA00022737"/>
    </source>
</evidence>
<sequence>MMIMPALIFGNSMKELGGKMKDAFGVAGSIAEQAISSVRTVYSYVGEKQTLKRFSSALETCMQLGI</sequence>